<reference evidence="1 2" key="1">
    <citation type="submission" date="2019-03" db="EMBL/GenBank/DDBJ databases">
        <title>Genomic Encyclopedia of Type Strains, Phase IV (KMG-IV): sequencing the most valuable type-strain genomes for metagenomic binning, comparative biology and taxonomic classification.</title>
        <authorList>
            <person name="Goeker M."/>
        </authorList>
    </citation>
    <scope>NUCLEOTIDE SEQUENCE [LARGE SCALE GENOMIC DNA]</scope>
    <source>
        <strain evidence="1 2">DSM 19610</strain>
    </source>
</reference>
<evidence type="ECO:0008006" key="3">
    <source>
        <dbReference type="Google" id="ProtNLM"/>
    </source>
</evidence>
<keyword evidence="2" id="KW-1185">Reference proteome</keyword>
<evidence type="ECO:0000313" key="2">
    <source>
        <dbReference type="Proteomes" id="UP000295707"/>
    </source>
</evidence>
<proteinExistence type="predicted"/>
<gene>
    <name evidence="1" type="ORF">DFR30_2803</name>
</gene>
<evidence type="ECO:0000313" key="1">
    <source>
        <dbReference type="EMBL" id="TCK19492.1"/>
    </source>
</evidence>
<comment type="caution">
    <text evidence="1">The sequence shown here is derived from an EMBL/GenBank/DDBJ whole genome shotgun (WGS) entry which is preliminary data.</text>
</comment>
<organism evidence="1 2">
    <name type="scientific">Thiogranum longum</name>
    <dbReference type="NCBI Taxonomy" id="1537524"/>
    <lineage>
        <taxon>Bacteria</taxon>
        <taxon>Pseudomonadati</taxon>
        <taxon>Pseudomonadota</taxon>
        <taxon>Gammaproteobacteria</taxon>
        <taxon>Chromatiales</taxon>
        <taxon>Ectothiorhodospiraceae</taxon>
        <taxon>Thiogranum</taxon>
    </lineage>
</organism>
<sequence length="80" mass="8838">MATANQKVGLVLHVDDTLGESRRLDIEQAIEGEQGVSGAHFADRRPHLMVVEYDPQLTSSIKILERVNHQSVHAELIGPI</sequence>
<dbReference type="EMBL" id="SMFX01000001">
    <property type="protein sequence ID" value="TCK19492.1"/>
    <property type="molecule type" value="Genomic_DNA"/>
</dbReference>
<name>A0A4R1HQ97_9GAMM</name>
<dbReference type="RefSeq" id="WP_132974211.1">
    <property type="nucleotide sequence ID" value="NZ_SMFX01000001.1"/>
</dbReference>
<dbReference type="AlphaFoldDB" id="A0A4R1HQ97"/>
<dbReference type="OrthoDB" id="5771502at2"/>
<protein>
    <recommendedName>
        <fullName evidence="3">ATP-binding protein</fullName>
    </recommendedName>
</protein>
<dbReference type="Proteomes" id="UP000295707">
    <property type="component" value="Unassembled WGS sequence"/>
</dbReference>
<accession>A0A4R1HQ97</accession>